<accession>A0AB73HGG6</accession>
<evidence type="ECO:0000313" key="2">
    <source>
        <dbReference type="Proteomes" id="UP001194632"/>
    </source>
</evidence>
<evidence type="ECO:0000313" key="1">
    <source>
        <dbReference type="EMBL" id="MBF7115552.1"/>
    </source>
</evidence>
<comment type="caution">
    <text evidence="1">The sequence shown here is derived from an EMBL/GenBank/DDBJ whole genome shotgun (WGS) entry which is preliminary data.</text>
</comment>
<sequence>MKCLKAYLNIKKYKRIIKKSQNIIELDFSDLKKQLANPDKNFILIGRPTCAMCQQSIPYIEKATQKGKYDIYYFDTDKYEPNQYMKFF</sequence>
<evidence type="ECO:0008006" key="3">
    <source>
        <dbReference type="Google" id="ProtNLM"/>
    </source>
</evidence>
<dbReference type="Gene3D" id="3.40.30.10">
    <property type="entry name" value="Glutaredoxin"/>
    <property type="match status" value="1"/>
</dbReference>
<dbReference type="RefSeq" id="WP_195749948.1">
    <property type="nucleotide sequence ID" value="NZ_JADOFP010000007.1"/>
</dbReference>
<dbReference type="Pfam" id="PF20207">
    <property type="entry name" value="DUF6568"/>
    <property type="match status" value="1"/>
</dbReference>
<gene>
    <name evidence="1" type="ORF">ITQ90_08725</name>
</gene>
<dbReference type="SUPFAM" id="SSF52833">
    <property type="entry name" value="Thioredoxin-like"/>
    <property type="match status" value="1"/>
</dbReference>
<name>A0AB73HGG6_PEDPE</name>
<dbReference type="Proteomes" id="UP001194632">
    <property type="component" value="Unassembled WGS sequence"/>
</dbReference>
<dbReference type="AlphaFoldDB" id="A0AB73HGG6"/>
<dbReference type="EMBL" id="JADOFP010000007">
    <property type="protein sequence ID" value="MBF7115552.1"/>
    <property type="molecule type" value="Genomic_DNA"/>
</dbReference>
<dbReference type="InterPro" id="IPR046698">
    <property type="entry name" value="PedC-like"/>
</dbReference>
<reference evidence="1" key="1">
    <citation type="submission" date="2020-11" db="EMBL/GenBank/DDBJ databases">
        <title>Antibiotic susceptibility profiles of Pediococcus pentosaceus from various origins and their implications for the safety assessment of strains with food-technology applications.</title>
        <authorList>
            <person name="Shani N."/>
            <person name="Oberhaensli S."/>
            <person name="Arias E."/>
        </authorList>
    </citation>
    <scope>NUCLEOTIDE SEQUENCE</scope>
    <source>
        <strain evidence="1">FAM 24207</strain>
    </source>
</reference>
<dbReference type="InterPro" id="IPR036249">
    <property type="entry name" value="Thioredoxin-like_sf"/>
</dbReference>
<proteinExistence type="predicted"/>
<organism evidence="1 2">
    <name type="scientific">Pediococcus pentosaceus</name>
    <dbReference type="NCBI Taxonomy" id="1255"/>
    <lineage>
        <taxon>Bacteria</taxon>
        <taxon>Bacillati</taxon>
        <taxon>Bacillota</taxon>
        <taxon>Bacilli</taxon>
        <taxon>Lactobacillales</taxon>
        <taxon>Lactobacillaceae</taxon>
        <taxon>Pediococcus</taxon>
    </lineage>
</organism>
<protein>
    <recommendedName>
        <fullName evidence="3">Bacteriocin transport accessory protein</fullName>
    </recommendedName>
</protein>